<dbReference type="RefSeq" id="WP_394458137.1">
    <property type="nucleotide sequence ID" value="NZ_JBIGHZ010000001.1"/>
</dbReference>
<dbReference type="InterPro" id="IPR032092">
    <property type="entry name" value="PilW"/>
</dbReference>
<dbReference type="Pfam" id="PF16074">
    <property type="entry name" value="PilW"/>
    <property type="match status" value="1"/>
</dbReference>
<comment type="caution">
    <text evidence="2">The sequence shown here is derived from an EMBL/GenBank/DDBJ whole genome shotgun (WGS) entry which is preliminary data.</text>
</comment>
<name>A0ABW7FRD8_9BURK</name>
<proteinExistence type="predicted"/>
<protein>
    <submittedName>
        <fullName evidence="2">PilW family protein</fullName>
    </submittedName>
</protein>
<evidence type="ECO:0000313" key="2">
    <source>
        <dbReference type="EMBL" id="MFG6446897.1"/>
    </source>
</evidence>
<gene>
    <name evidence="2" type="ORF">ACG0Z6_01430</name>
</gene>
<keyword evidence="3" id="KW-1185">Reference proteome</keyword>
<dbReference type="InterPro" id="IPR012902">
    <property type="entry name" value="N_methyl_site"/>
</dbReference>
<evidence type="ECO:0000256" key="1">
    <source>
        <dbReference type="SAM" id="Phobius"/>
    </source>
</evidence>
<keyword evidence="1" id="KW-1133">Transmembrane helix</keyword>
<dbReference type="NCBIfam" id="TIGR02532">
    <property type="entry name" value="IV_pilin_GFxxxE"/>
    <property type="match status" value="1"/>
</dbReference>
<feature type="transmembrane region" description="Helical" evidence="1">
    <location>
        <begin position="20"/>
        <end position="38"/>
    </location>
</feature>
<dbReference type="PROSITE" id="PS00409">
    <property type="entry name" value="PROKAR_NTER_METHYL"/>
    <property type="match status" value="1"/>
</dbReference>
<dbReference type="Pfam" id="PF07963">
    <property type="entry name" value="N_methyl"/>
    <property type="match status" value="1"/>
</dbReference>
<reference evidence="2 3" key="1">
    <citation type="submission" date="2024-08" db="EMBL/GenBank/DDBJ databases">
        <authorList>
            <person name="Lu H."/>
        </authorList>
    </citation>
    <scope>NUCLEOTIDE SEQUENCE [LARGE SCALE GENOMIC DNA]</scope>
    <source>
        <strain evidence="2 3">BYS180W</strain>
    </source>
</reference>
<evidence type="ECO:0000313" key="3">
    <source>
        <dbReference type="Proteomes" id="UP001606099"/>
    </source>
</evidence>
<accession>A0ABW7FRD8</accession>
<keyword evidence="1" id="KW-0472">Membrane</keyword>
<organism evidence="2 3">
    <name type="scientific">Roseateles rivi</name>
    <dbReference type="NCBI Taxonomy" id="3299028"/>
    <lineage>
        <taxon>Bacteria</taxon>
        <taxon>Pseudomonadati</taxon>
        <taxon>Pseudomonadota</taxon>
        <taxon>Betaproteobacteria</taxon>
        <taxon>Burkholderiales</taxon>
        <taxon>Sphaerotilaceae</taxon>
        <taxon>Roseateles</taxon>
    </lineage>
</organism>
<dbReference type="Proteomes" id="UP001606099">
    <property type="component" value="Unassembled WGS sequence"/>
</dbReference>
<sequence length="386" mass="40291">MPYLPALQHRRRGFSLVELMVALTIGIVLVLVVTTMMARYEGSRRTLTSTNDAAQTGAYLSYLLDQELRSAGSGLTQNRAQVWGCEILAARAGVQILPHPAAFAAPFAALPRSVRLLPVLIHAGAGAGGSDVLAIASGAHGMAEASMVVANAGITSNSLRLGNTVGVSPNDLLLLSGSLGRCMVQHVSEVEQAENAAPSVGLGGTYHAETISGTHLTDFNHTPVARISMLGSAAPTANPPRLLLLGLGNGGQLMSLDLLQINGNAVPTLMADGVVALRALYGVDANGDGMVDAWVAPTAAGFDAATLAVAPLQRLEQIMAVRVDMVLRNDLVERAAVAPASLTLFADLAAEQQQVYNIPEAQRQQRHRLVSVSAPLRNVMTAVRGL</sequence>
<dbReference type="EMBL" id="JBIGHZ010000001">
    <property type="protein sequence ID" value="MFG6446897.1"/>
    <property type="molecule type" value="Genomic_DNA"/>
</dbReference>
<keyword evidence="1" id="KW-0812">Transmembrane</keyword>